<dbReference type="InterPro" id="IPR011032">
    <property type="entry name" value="GroES-like_sf"/>
</dbReference>
<keyword evidence="1" id="KW-0479">Metal-binding</keyword>
<protein>
    <submittedName>
        <fullName evidence="5">L-iditol 2-dehydrogenase</fullName>
        <ecNumber evidence="5">1.1.1.14</ecNumber>
    </submittedName>
</protein>
<keyword evidence="3 5" id="KW-0560">Oxidoreductase</keyword>
<reference evidence="5" key="1">
    <citation type="submission" date="2021-01" db="EMBL/GenBank/DDBJ databases">
        <title>Genomic Encyclopedia of Type Strains, Phase IV (KMG-IV): sequencing the most valuable type-strain genomes for metagenomic binning, comparative biology and taxonomic classification.</title>
        <authorList>
            <person name="Goeker M."/>
        </authorList>
    </citation>
    <scope>NUCLEOTIDE SEQUENCE</scope>
    <source>
        <strain evidence="5">DSM 25523</strain>
    </source>
</reference>
<dbReference type="Gene3D" id="3.40.50.720">
    <property type="entry name" value="NAD(P)-binding Rossmann-like Domain"/>
    <property type="match status" value="1"/>
</dbReference>
<dbReference type="AlphaFoldDB" id="A0A938XUC0"/>
<dbReference type="Pfam" id="PF08240">
    <property type="entry name" value="ADH_N"/>
    <property type="match status" value="1"/>
</dbReference>
<dbReference type="Gene3D" id="3.90.180.10">
    <property type="entry name" value="Medium-chain alcohol dehydrogenases, catalytic domain"/>
    <property type="match status" value="1"/>
</dbReference>
<dbReference type="GO" id="GO:0003939">
    <property type="term" value="F:L-iditol 2-dehydrogenase (NAD+) activity"/>
    <property type="evidence" value="ECO:0007669"/>
    <property type="project" value="UniProtKB-EC"/>
</dbReference>
<dbReference type="SMART" id="SM00829">
    <property type="entry name" value="PKS_ER"/>
    <property type="match status" value="1"/>
</dbReference>
<feature type="domain" description="Enoyl reductase (ER)" evidence="4">
    <location>
        <begin position="32"/>
        <end position="344"/>
    </location>
</feature>
<evidence type="ECO:0000313" key="5">
    <source>
        <dbReference type="EMBL" id="MBM7590257.1"/>
    </source>
</evidence>
<dbReference type="InterPro" id="IPR020843">
    <property type="entry name" value="ER"/>
</dbReference>
<sequence>MKGTKERKDKEQPGGERNRVLELILKKPYEMELRESTVLPRPSGDEVKIRLIYGGICGTDLSVFKGTIHYATYPVRPGHELLGTIVEAGEKARYPVGTRVVVLPNTFCGQCDKCRIGKTNICRHKKSLGINTDGGFSQEFVISSRFVLPVPAELPDEKAILIEPFAVVVHAFQKVNVNKDTSVAVIGCGTEGTLAVLLASHLGAEVTAIDINPAKLDMVKGMAPHVRTLHTEQCAGQSFDVVIEAAGAKDSIETGMKLVTPGGSMVLIGITQETRFPVAHVVRNELTLYGSIIYTFPDDFLETMQYLSNDQFQVEPVVSKVMPVSEFRQAFENASSGSFGKIILDFRGA</sequence>
<dbReference type="Proteomes" id="UP000717624">
    <property type="component" value="Unassembled WGS sequence"/>
</dbReference>
<dbReference type="PANTHER" id="PTHR43401">
    <property type="entry name" value="L-THREONINE 3-DEHYDROGENASE"/>
    <property type="match status" value="1"/>
</dbReference>
<proteinExistence type="predicted"/>
<accession>A0A938XUC0</accession>
<evidence type="ECO:0000313" key="6">
    <source>
        <dbReference type="Proteomes" id="UP000717624"/>
    </source>
</evidence>
<dbReference type="Pfam" id="PF00107">
    <property type="entry name" value="ADH_zinc_N"/>
    <property type="match status" value="1"/>
</dbReference>
<gene>
    <name evidence="5" type="ORF">JOD01_001861</name>
</gene>
<dbReference type="GO" id="GO:0046872">
    <property type="term" value="F:metal ion binding"/>
    <property type="evidence" value="ECO:0007669"/>
    <property type="project" value="UniProtKB-KW"/>
</dbReference>
<comment type="caution">
    <text evidence="5">The sequence shown here is derived from an EMBL/GenBank/DDBJ whole genome shotgun (WGS) entry which is preliminary data.</text>
</comment>
<dbReference type="InterPro" id="IPR050129">
    <property type="entry name" value="Zn_alcohol_dh"/>
</dbReference>
<dbReference type="InterPro" id="IPR013149">
    <property type="entry name" value="ADH-like_C"/>
</dbReference>
<evidence type="ECO:0000256" key="2">
    <source>
        <dbReference type="ARBA" id="ARBA00022833"/>
    </source>
</evidence>
<name>A0A938XUC0_9BACL</name>
<dbReference type="InterPro" id="IPR036291">
    <property type="entry name" value="NAD(P)-bd_dom_sf"/>
</dbReference>
<dbReference type="InterPro" id="IPR013154">
    <property type="entry name" value="ADH-like_N"/>
</dbReference>
<evidence type="ECO:0000259" key="4">
    <source>
        <dbReference type="SMART" id="SM00829"/>
    </source>
</evidence>
<evidence type="ECO:0000256" key="1">
    <source>
        <dbReference type="ARBA" id="ARBA00022723"/>
    </source>
</evidence>
<dbReference type="EC" id="1.1.1.14" evidence="5"/>
<organism evidence="5 6">
    <name type="scientific">Brevibacillus fulvus</name>
    <dbReference type="NCBI Taxonomy" id="1125967"/>
    <lineage>
        <taxon>Bacteria</taxon>
        <taxon>Bacillati</taxon>
        <taxon>Bacillota</taxon>
        <taxon>Bacilli</taxon>
        <taxon>Bacillales</taxon>
        <taxon>Paenibacillaceae</taxon>
        <taxon>Brevibacillus</taxon>
    </lineage>
</organism>
<dbReference type="SUPFAM" id="SSF51735">
    <property type="entry name" value="NAD(P)-binding Rossmann-fold domains"/>
    <property type="match status" value="1"/>
</dbReference>
<dbReference type="PANTHER" id="PTHR43401:SF2">
    <property type="entry name" value="L-THREONINE 3-DEHYDROGENASE"/>
    <property type="match status" value="1"/>
</dbReference>
<dbReference type="EMBL" id="JAFBEB010000005">
    <property type="protein sequence ID" value="MBM7590257.1"/>
    <property type="molecule type" value="Genomic_DNA"/>
</dbReference>
<evidence type="ECO:0000256" key="3">
    <source>
        <dbReference type="ARBA" id="ARBA00023002"/>
    </source>
</evidence>
<dbReference type="RefSeq" id="WP_239565340.1">
    <property type="nucleotide sequence ID" value="NZ_BAABIN010000020.1"/>
</dbReference>
<dbReference type="SUPFAM" id="SSF50129">
    <property type="entry name" value="GroES-like"/>
    <property type="match status" value="1"/>
</dbReference>
<keyword evidence="6" id="KW-1185">Reference proteome</keyword>
<keyword evidence="2" id="KW-0862">Zinc</keyword>